<dbReference type="PIRSF" id="PIRSF037290">
    <property type="entry name" value="UCP037290"/>
    <property type="match status" value="1"/>
</dbReference>
<reference evidence="2" key="1">
    <citation type="submission" date="2021-02" db="EMBL/GenBank/DDBJ databases">
        <title>Thiocyanate and organic carbon inputs drive convergent selection for specific autotrophic Afipia and Thiobacillus strains within complex microbiomes.</title>
        <authorList>
            <person name="Huddy R.J."/>
            <person name="Sachdeva R."/>
            <person name="Kadzinga F."/>
            <person name="Kantor R.S."/>
            <person name="Harrison S.T.L."/>
            <person name="Banfield J.F."/>
        </authorList>
    </citation>
    <scope>NUCLEOTIDE SEQUENCE</scope>
    <source>
        <strain evidence="2">SCN18_13_7_16_R3_B_64_19</strain>
    </source>
</reference>
<comment type="caution">
    <text evidence="2">The sequence shown here is derived from an EMBL/GenBank/DDBJ whole genome shotgun (WGS) entry which is preliminary data.</text>
</comment>
<accession>A0A8I1N037</accession>
<dbReference type="SUPFAM" id="SSF52540">
    <property type="entry name" value="P-loop containing nucleoside triphosphate hydrolases"/>
    <property type="match status" value="1"/>
</dbReference>
<gene>
    <name evidence="2" type="primary">imuA</name>
    <name evidence="2" type="ORF">J0I24_14330</name>
</gene>
<evidence type="ECO:0000313" key="3">
    <source>
        <dbReference type="Proteomes" id="UP000664800"/>
    </source>
</evidence>
<dbReference type="NCBIfam" id="NF033429">
    <property type="entry name" value="ImuA_translesion"/>
    <property type="match status" value="1"/>
</dbReference>
<feature type="compositionally biased region" description="Low complexity" evidence="1">
    <location>
        <begin position="226"/>
        <end position="244"/>
    </location>
</feature>
<dbReference type="InterPro" id="IPR047610">
    <property type="entry name" value="ImuA_translesion"/>
</dbReference>
<dbReference type="AlphaFoldDB" id="A0A8I1N037"/>
<dbReference type="Proteomes" id="UP000664800">
    <property type="component" value="Unassembled WGS sequence"/>
</dbReference>
<dbReference type="EMBL" id="JAFKMR010000031">
    <property type="protein sequence ID" value="MBN8745459.1"/>
    <property type="molecule type" value="Genomic_DNA"/>
</dbReference>
<dbReference type="InterPro" id="IPR017166">
    <property type="entry name" value="UCP037290"/>
</dbReference>
<organism evidence="2 3">
    <name type="scientific">Thiomonas arsenitoxydans (strain DSM 22701 / CIP 110005 / 3As)</name>
    <dbReference type="NCBI Taxonomy" id="426114"/>
    <lineage>
        <taxon>Bacteria</taxon>
        <taxon>Pseudomonadati</taxon>
        <taxon>Pseudomonadota</taxon>
        <taxon>Betaproteobacteria</taxon>
        <taxon>Burkholderiales</taxon>
        <taxon>Thiomonas</taxon>
    </lineage>
</organism>
<dbReference type="InterPro" id="IPR027417">
    <property type="entry name" value="P-loop_NTPase"/>
</dbReference>
<evidence type="ECO:0000313" key="2">
    <source>
        <dbReference type="EMBL" id="MBN8745459.1"/>
    </source>
</evidence>
<name>A0A8I1N037_THIA3</name>
<dbReference type="RefSeq" id="WP_276732236.1">
    <property type="nucleotide sequence ID" value="NZ_JAFKMR010000031.1"/>
</dbReference>
<dbReference type="Gene3D" id="3.40.50.300">
    <property type="entry name" value="P-loop containing nucleotide triphosphate hydrolases"/>
    <property type="match status" value="1"/>
</dbReference>
<sequence length="252" mass="26741">MPPPALVLADLPSSVARAVWRGDDLARPGGAVVASGWAALDAELPGGGWPCGELAEVLSPQPSLLEWRLLGAALQQVTADGGCVVLVGPPKPPYMPGLQALGLEPRQLIWVQTETPAQRLWATEQLVQAETAGAVLAWLPQARTEHLRRLQSRLQGGRTLCIALRPEGVRSEASPAGLRVLAQPGPDWTLRVQVLKRRGPLQEQALVLPAVPRALEAVLNRRSRLPGRSPSLSAGARHAVVRPAPVRPVPAG</sequence>
<proteinExistence type="predicted"/>
<feature type="region of interest" description="Disordered" evidence="1">
    <location>
        <begin position="226"/>
        <end position="252"/>
    </location>
</feature>
<evidence type="ECO:0000256" key="1">
    <source>
        <dbReference type="SAM" id="MobiDB-lite"/>
    </source>
</evidence>
<protein>
    <submittedName>
        <fullName evidence="2">Translesion DNA synthesis-associated protein ImuA</fullName>
    </submittedName>
</protein>